<keyword evidence="6" id="KW-1185">Reference proteome</keyword>
<evidence type="ECO:0000313" key="5">
    <source>
        <dbReference type="EMBL" id="KAG6489481.1"/>
    </source>
</evidence>
<feature type="chain" id="PRO_5035340447" description="Dirigent protein" evidence="4">
    <location>
        <begin position="24"/>
        <end position="265"/>
    </location>
</feature>
<dbReference type="EMBL" id="JACMSC010000014">
    <property type="protein sequence ID" value="KAG6489481.1"/>
    <property type="molecule type" value="Genomic_DNA"/>
</dbReference>
<dbReference type="InterPro" id="IPR004265">
    <property type="entry name" value="Dirigent"/>
</dbReference>
<comment type="subcellular location">
    <subcellularLocation>
        <location evidence="4">Secreted</location>
        <location evidence="4">Extracellular space</location>
        <location evidence="4">Apoplast</location>
    </subcellularLocation>
</comment>
<evidence type="ECO:0000256" key="3">
    <source>
        <dbReference type="ARBA" id="ARBA00022525"/>
    </source>
</evidence>
<dbReference type="Proteomes" id="UP000734854">
    <property type="component" value="Unassembled WGS sequence"/>
</dbReference>
<proteinExistence type="inferred from homology"/>
<dbReference type="InterPro" id="IPR044859">
    <property type="entry name" value="Allene_oxi_cyc_Dirigent"/>
</dbReference>
<evidence type="ECO:0000256" key="2">
    <source>
        <dbReference type="ARBA" id="ARBA00011738"/>
    </source>
</evidence>
<organism evidence="5 6">
    <name type="scientific">Zingiber officinale</name>
    <name type="common">Ginger</name>
    <name type="synonym">Amomum zingiber</name>
    <dbReference type="NCBI Taxonomy" id="94328"/>
    <lineage>
        <taxon>Eukaryota</taxon>
        <taxon>Viridiplantae</taxon>
        <taxon>Streptophyta</taxon>
        <taxon>Embryophyta</taxon>
        <taxon>Tracheophyta</taxon>
        <taxon>Spermatophyta</taxon>
        <taxon>Magnoliopsida</taxon>
        <taxon>Liliopsida</taxon>
        <taxon>Zingiberales</taxon>
        <taxon>Zingiberaceae</taxon>
        <taxon>Zingiber</taxon>
    </lineage>
</organism>
<comment type="caution">
    <text evidence="5">The sequence shown here is derived from an EMBL/GenBank/DDBJ whole genome shotgun (WGS) entry which is preliminary data.</text>
</comment>
<dbReference type="AlphaFoldDB" id="A0A8J5KM92"/>
<keyword evidence="4" id="KW-0732">Signal</keyword>
<evidence type="ECO:0000313" key="6">
    <source>
        <dbReference type="Proteomes" id="UP000734854"/>
    </source>
</evidence>
<sequence>MMKMAVSSPSFLLFIILSLAVVAFPQHRSTHLHFYVLSRFFGSPNPTVTFSVILHLESPMEDFGNLGVFDDIIIAGLDPSSPVIGRAQGSTANTDLTGHSSTSTINLVFTAGEYNGSSLMVLGRVLMGGMSDRSITGGTGLFRLARGYVLSQVVNVTGTTDFFNSPKSILPVHSELLLCVFSNLCNSLTFSFVDAEQPTWSRMRSLWKASSLMAFATRSPCLSLLQSFHNVGTANYVIISDTRSMFFTSIGTARAWPYATSLPRP</sequence>
<keyword evidence="3 4" id="KW-0964">Secreted</keyword>
<accession>A0A8J5KM92</accession>
<dbReference type="GO" id="GO:0009699">
    <property type="term" value="P:phenylpropanoid biosynthetic process"/>
    <property type="evidence" value="ECO:0007669"/>
    <property type="project" value="UniProtKB-ARBA"/>
</dbReference>
<reference evidence="5 6" key="1">
    <citation type="submission" date="2020-08" db="EMBL/GenBank/DDBJ databases">
        <title>Plant Genome Project.</title>
        <authorList>
            <person name="Zhang R.-G."/>
        </authorList>
    </citation>
    <scope>NUCLEOTIDE SEQUENCE [LARGE SCALE GENOMIC DNA]</scope>
    <source>
        <tissue evidence="5">Rhizome</tissue>
    </source>
</reference>
<dbReference type="Pfam" id="PF03018">
    <property type="entry name" value="Dirigent"/>
    <property type="match status" value="1"/>
</dbReference>
<keyword evidence="4" id="KW-0052">Apoplast</keyword>
<comment type="function">
    <text evidence="4">Dirigent proteins impart stereoselectivity on the phenoxy radical-coupling reaction, yielding optically active lignans from two molecules of coniferyl alcohol in the biosynthesis of lignans, flavonolignans, and alkaloids and thus plays a central role in plant secondary metabolism.</text>
</comment>
<dbReference type="GO" id="GO:0048046">
    <property type="term" value="C:apoplast"/>
    <property type="evidence" value="ECO:0007669"/>
    <property type="project" value="UniProtKB-SubCell"/>
</dbReference>
<gene>
    <name evidence="5" type="ORF">ZIOFF_050750</name>
</gene>
<comment type="similarity">
    <text evidence="1 4">Belongs to the plant dirigent protein family.</text>
</comment>
<dbReference type="PANTHER" id="PTHR21495">
    <property type="entry name" value="NUCLEOPORIN-RELATED"/>
    <property type="match status" value="1"/>
</dbReference>
<dbReference type="Gene3D" id="2.40.480.10">
    <property type="entry name" value="Allene oxide cyclase-like"/>
    <property type="match status" value="1"/>
</dbReference>
<comment type="subunit">
    <text evidence="2 4">Homodimer.</text>
</comment>
<name>A0A8J5KM92_ZINOF</name>
<feature type="signal peptide" evidence="4">
    <location>
        <begin position="1"/>
        <end position="23"/>
    </location>
</feature>
<evidence type="ECO:0000256" key="1">
    <source>
        <dbReference type="ARBA" id="ARBA00010746"/>
    </source>
</evidence>
<evidence type="ECO:0000256" key="4">
    <source>
        <dbReference type="RuleBase" id="RU363099"/>
    </source>
</evidence>
<protein>
    <recommendedName>
        <fullName evidence="4">Dirigent protein</fullName>
    </recommendedName>
</protein>